<feature type="compositionally biased region" description="Basic residues" evidence="1">
    <location>
        <begin position="517"/>
        <end position="532"/>
    </location>
</feature>
<feature type="region of interest" description="Disordered" evidence="1">
    <location>
        <begin position="748"/>
        <end position="778"/>
    </location>
</feature>
<evidence type="ECO:0000313" key="3">
    <source>
        <dbReference type="Proteomes" id="UP001187682"/>
    </source>
</evidence>
<dbReference type="Proteomes" id="UP001187682">
    <property type="component" value="Unassembled WGS sequence"/>
</dbReference>
<keyword evidence="3" id="KW-1185">Reference proteome</keyword>
<feature type="region of interest" description="Disordered" evidence="1">
    <location>
        <begin position="237"/>
        <end position="303"/>
    </location>
</feature>
<feature type="region of interest" description="Disordered" evidence="1">
    <location>
        <begin position="503"/>
        <end position="591"/>
    </location>
</feature>
<feature type="compositionally biased region" description="Basic and acidic residues" evidence="1">
    <location>
        <begin position="666"/>
        <end position="679"/>
    </location>
</feature>
<organism evidence="2 3">
    <name type="scientific">Cephalotrichum gorgonifer</name>
    <dbReference type="NCBI Taxonomy" id="2041049"/>
    <lineage>
        <taxon>Eukaryota</taxon>
        <taxon>Fungi</taxon>
        <taxon>Dikarya</taxon>
        <taxon>Ascomycota</taxon>
        <taxon>Pezizomycotina</taxon>
        <taxon>Sordariomycetes</taxon>
        <taxon>Hypocreomycetidae</taxon>
        <taxon>Microascales</taxon>
        <taxon>Microascaceae</taxon>
        <taxon>Cephalotrichum</taxon>
    </lineage>
</organism>
<dbReference type="EMBL" id="ONZQ02000001">
    <property type="protein sequence ID" value="SPN97009.1"/>
    <property type="molecule type" value="Genomic_DNA"/>
</dbReference>
<feature type="region of interest" description="Disordered" evidence="1">
    <location>
        <begin position="634"/>
        <end position="730"/>
    </location>
</feature>
<name>A0AAE8MQ44_9PEZI</name>
<sequence>MGFAADALRQQQWMSPGITFDPSGPGSFSGHYKFGAGATPPLSTPSTATYSSSSSAAGAYSGGPLTPDTNNFGNFTTCTGGLDKKKTGRVNKIQKAPALPPVCRLSTWPDFSRHSSILGSSDARNDNTSDDLDSAPAAEKLRDDSAVIVSTIAIDSNNLDTFLDSEESSLAPASEYATFFSSSRSSTVSGETSTRTTAVAKTPTSAELRAEGMVGPTYMAVSARPPLSAREYQRYRSRRRGGDLSPATPVPEDATGADREREAPSGSEAHVDGPAAVNGVAANGGTTSPREGKRYREPSCSSPEFMTRQEFEALPPAIQRKYFSTLEALRLTQTKPSNVTIPSSQAANEFYDFSSTSLKPRKGRRAPIGSDHSANHSGPRPLHRSRTFSADSTFKGRPARGQRSSPHLNRPAARNKSLSIVIDTADGTDTSEPEEIASLAETRDDATSPGCSVPPSRTPISMETPRSNITGQESQGTLPTSFFDSFKFLEDVDVDDLDRRLQLDSFDENSQPEARPKRPKHKQSPSFRKHLSISKINLSRSSQPPPSRLDAKDRSATPTSPPPSLSSPIHTGHGRRKSRALSLRGGRPSVSDSIATAAAAASIDLGAAHYQDPEARLKLRVYLASPQKFDEAIEFGFPSADVTPARRTNEPRPHREQQSHPTLSDEPDKTHTFLADDKSSIYSDDVSMPEPDSPKTPEPLDNAPSRPFSTVSDAETAKPQRDFISTQASSREMTLRMTLTRPDLRARDDQIYGWQGGPSTGRHSPLEGLSEEASSPGVVYIRDGGNSKDSIERQFAEMDQWASPERGVVKRFWNRVRRQ</sequence>
<feature type="compositionally biased region" description="Polar residues" evidence="1">
    <location>
        <begin position="458"/>
        <end position="479"/>
    </location>
</feature>
<protein>
    <submittedName>
        <fullName evidence="2">Uncharacterized protein</fullName>
    </submittedName>
</protein>
<feature type="compositionally biased region" description="Basic and acidic residues" evidence="1">
    <location>
        <begin position="647"/>
        <end position="658"/>
    </location>
</feature>
<feature type="region of interest" description="Disordered" evidence="1">
    <location>
        <begin position="117"/>
        <end position="137"/>
    </location>
</feature>
<reference evidence="2" key="1">
    <citation type="submission" date="2018-03" db="EMBL/GenBank/DDBJ databases">
        <authorList>
            <person name="Guldener U."/>
        </authorList>
    </citation>
    <scope>NUCLEOTIDE SEQUENCE</scope>
</reference>
<comment type="caution">
    <text evidence="2">The sequence shown here is derived from an EMBL/GenBank/DDBJ whole genome shotgun (WGS) entry which is preliminary data.</text>
</comment>
<gene>
    <name evidence="2" type="ORF">DNG_00525</name>
</gene>
<proteinExistence type="predicted"/>
<dbReference type="AlphaFoldDB" id="A0AAE8MQ44"/>
<accession>A0AAE8MQ44</accession>
<feature type="region of interest" description="Disordered" evidence="1">
    <location>
        <begin position="352"/>
        <end position="479"/>
    </location>
</feature>
<feature type="compositionally biased region" description="Low complexity" evidence="1">
    <location>
        <begin position="273"/>
        <end position="285"/>
    </location>
</feature>
<feature type="region of interest" description="Disordered" evidence="1">
    <location>
        <begin position="43"/>
        <end position="66"/>
    </location>
</feature>
<evidence type="ECO:0000313" key="2">
    <source>
        <dbReference type="EMBL" id="SPN97009.1"/>
    </source>
</evidence>
<evidence type="ECO:0000256" key="1">
    <source>
        <dbReference type="SAM" id="MobiDB-lite"/>
    </source>
</evidence>